<evidence type="ECO:0000256" key="12">
    <source>
        <dbReference type="SAM" id="MobiDB-lite"/>
    </source>
</evidence>
<dbReference type="EMBL" id="QXEC01000038">
    <property type="protein sequence ID" value="RIV32404.1"/>
    <property type="molecule type" value="Genomic_DNA"/>
</dbReference>
<gene>
    <name evidence="11" type="primary">tig</name>
    <name evidence="16" type="ORF">D2L64_25125</name>
</gene>
<dbReference type="Pfam" id="PF05698">
    <property type="entry name" value="Trigger_C"/>
    <property type="match status" value="1"/>
</dbReference>
<comment type="subcellular location">
    <subcellularLocation>
        <location evidence="11">Cytoplasm</location>
    </subcellularLocation>
    <text evidence="11">About half TF is bound to the ribosome near the polypeptide exit tunnel while the other half is free in the cytoplasm.</text>
</comment>
<keyword evidence="17" id="KW-1185">Reference proteome</keyword>
<dbReference type="InterPro" id="IPR001179">
    <property type="entry name" value="PPIase_FKBP_dom"/>
</dbReference>
<sequence length="509" mass="55116">MGSNPATPTAASVGPAHPGRLVGGTPAAGPWALPVGHVGSPTLDGPKVRPDSNRDPSRSTPVKSTVETLSPTRVRLAIEVPFVELEPSLKKAYREIGQQIQIPGFRKGKVPAAIIDQRVGRGTVLNEAVQEAIPQNILAAVREHDLKTLGRPEVDITEFNDGDSLNFTAEVDVRPEITVPDLAAIEVTVDELQIDDSEIDEQVKNLRERFATLKTVERAAAEGDYVQIDLRATVDGEEVPGGSASNISHEVGSKQLLPGLDEALVGLAAGEETTFTTQLVGGEFAGRDADVVVTVRTVKEKELPELNDEFAQLASEFDTIEELRNDLRERVTRGKRVEQIYAARDKALEQLVEAAEVPAPEGVIRDEVESRKQAMVDQLERIGASLEDYLAAEEKTEEQIDTELTEAATQGVKVQLLLDTLADAEDVQVSDDEFGHEIVHRAQRAGMAPQQYYDQLVRSGTAGAVFGDVRRGKALAAVMERITIKDSAGNEISLDALREASEAEHAHEH</sequence>
<evidence type="ECO:0000259" key="14">
    <source>
        <dbReference type="Pfam" id="PF05697"/>
    </source>
</evidence>
<feature type="region of interest" description="Disordered" evidence="12">
    <location>
        <begin position="1"/>
        <end position="66"/>
    </location>
</feature>
<comment type="catalytic activity">
    <reaction evidence="1 11">
        <text>[protein]-peptidylproline (omega=180) = [protein]-peptidylproline (omega=0)</text>
        <dbReference type="Rhea" id="RHEA:16237"/>
        <dbReference type="Rhea" id="RHEA-COMP:10747"/>
        <dbReference type="Rhea" id="RHEA-COMP:10748"/>
        <dbReference type="ChEBI" id="CHEBI:83833"/>
        <dbReference type="ChEBI" id="CHEBI:83834"/>
        <dbReference type="EC" id="5.2.1.8"/>
    </reaction>
</comment>
<dbReference type="InterPro" id="IPR037041">
    <property type="entry name" value="Trigger_fac_C_sf"/>
</dbReference>
<comment type="function">
    <text evidence="11">Involved in protein export. Acts as a chaperone by maintaining the newly synthesized protein in an open conformation. Functions as a peptidyl-prolyl cis-trans isomerase.</text>
</comment>
<keyword evidence="8 11" id="KW-0413">Isomerase</keyword>
<dbReference type="GO" id="GO:0003755">
    <property type="term" value="F:peptidyl-prolyl cis-trans isomerase activity"/>
    <property type="evidence" value="ECO:0007669"/>
    <property type="project" value="UniProtKB-UniRule"/>
</dbReference>
<dbReference type="Gene3D" id="1.10.3120.10">
    <property type="entry name" value="Trigger factor, C-terminal domain"/>
    <property type="match status" value="1"/>
</dbReference>
<name>A0A418MNE9_9ACTN</name>
<feature type="domain" description="Trigger factor ribosome-binding bacterial" evidence="14">
    <location>
        <begin position="63"/>
        <end position="206"/>
    </location>
</feature>
<evidence type="ECO:0000256" key="7">
    <source>
        <dbReference type="ARBA" id="ARBA00023186"/>
    </source>
</evidence>
<dbReference type="GO" id="GO:0005737">
    <property type="term" value="C:cytoplasm"/>
    <property type="evidence" value="ECO:0007669"/>
    <property type="project" value="UniProtKB-SubCell"/>
</dbReference>
<dbReference type="Pfam" id="PF00254">
    <property type="entry name" value="FKBP_C"/>
    <property type="match status" value="1"/>
</dbReference>
<evidence type="ECO:0000256" key="3">
    <source>
        <dbReference type="ARBA" id="ARBA00013194"/>
    </source>
</evidence>
<dbReference type="SUPFAM" id="SSF54534">
    <property type="entry name" value="FKBP-like"/>
    <property type="match status" value="1"/>
</dbReference>
<dbReference type="GO" id="GO:0044183">
    <property type="term" value="F:protein folding chaperone"/>
    <property type="evidence" value="ECO:0007669"/>
    <property type="project" value="TreeGrafter"/>
</dbReference>
<feature type="domain" description="Trigger factor C-terminal" evidence="15">
    <location>
        <begin position="319"/>
        <end position="479"/>
    </location>
</feature>
<dbReference type="Pfam" id="PF05697">
    <property type="entry name" value="Trigger_N"/>
    <property type="match status" value="1"/>
</dbReference>
<evidence type="ECO:0000256" key="10">
    <source>
        <dbReference type="ARBA" id="ARBA00029986"/>
    </source>
</evidence>
<dbReference type="InterPro" id="IPR036611">
    <property type="entry name" value="Trigger_fac_ribosome-bd_sf"/>
</dbReference>
<keyword evidence="11" id="KW-0963">Cytoplasm</keyword>
<evidence type="ECO:0000259" key="15">
    <source>
        <dbReference type="Pfam" id="PF05698"/>
    </source>
</evidence>
<keyword evidence="6 11" id="KW-0697">Rotamase</keyword>
<reference evidence="16 17" key="1">
    <citation type="submission" date="2018-08" db="EMBL/GenBank/DDBJ databases">
        <title>Jishengella sp. nov., isolated from a root of Azadirachta indica A. Juss. var. siamensis Valenton.</title>
        <authorList>
            <person name="Kuncharoen N."/>
            <person name="Tanasupawat S."/>
            <person name="Kudo T."/>
            <person name="Ohkuma M."/>
        </authorList>
    </citation>
    <scope>NUCLEOTIDE SEQUENCE [LARGE SCALE GENOMIC DNA]</scope>
    <source>
        <strain evidence="16 17">AZ1-13</strain>
    </source>
</reference>
<dbReference type="AlphaFoldDB" id="A0A418MNE9"/>
<evidence type="ECO:0000259" key="13">
    <source>
        <dbReference type="Pfam" id="PF00254"/>
    </source>
</evidence>
<dbReference type="Gene3D" id="3.10.50.40">
    <property type="match status" value="1"/>
</dbReference>
<dbReference type="SUPFAM" id="SSF102735">
    <property type="entry name" value="Trigger factor ribosome-binding domain"/>
    <property type="match status" value="1"/>
</dbReference>
<dbReference type="GO" id="GO:0051083">
    <property type="term" value="P:'de novo' cotranslational protein folding"/>
    <property type="evidence" value="ECO:0007669"/>
    <property type="project" value="TreeGrafter"/>
</dbReference>
<evidence type="ECO:0000313" key="17">
    <source>
        <dbReference type="Proteomes" id="UP000283832"/>
    </source>
</evidence>
<evidence type="ECO:0000256" key="4">
    <source>
        <dbReference type="ARBA" id="ARBA00016902"/>
    </source>
</evidence>
<keyword evidence="5 11" id="KW-0132">Cell division</keyword>
<dbReference type="SUPFAM" id="SSF109998">
    <property type="entry name" value="Triger factor/SurA peptide-binding domain-like"/>
    <property type="match status" value="1"/>
</dbReference>
<evidence type="ECO:0000256" key="5">
    <source>
        <dbReference type="ARBA" id="ARBA00022618"/>
    </source>
</evidence>
<dbReference type="GO" id="GO:0043335">
    <property type="term" value="P:protein unfolding"/>
    <property type="evidence" value="ECO:0007669"/>
    <property type="project" value="TreeGrafter"/>
</dbReference>
<dbReference type="InterPro" id="IPR005215">
    <property type="entry name" value="Trig_fac"/>
</dbReference>
<feature type="compositionally biased region" description="Polar residues" evidence="12">
    <location>
        <begin position="1"/>
        <end position="10"/>
    </location>
</feature>
<keyword evidence="9 11" id="KW-0131">Cell cycle</keyword>
<dbReference type="GO" id="GO:0043022">
    <property type="term" value="F:ribosome binding"/>
    <property type="evidence" value="ECO:0007669"/>
    <property type="project" value="TreeGrafter"/>
</dbReference>
<evidence type="ECO:0000256" key="1">
    <source>
        <dbReference type="ARBA" id="ARBA00000971"/>
    </source>
</evidence>
<dbReference type="InterPro" id="IPR046357">
    <property type="entry name" value="PPIase_dom_sf"/>
</dbReference>
<evidence type="ECO:0000256" key="11">
    <source>
        <dbReference type="HAMAP-Rule" id="MF_00303"/>
    </source>
</evidence>
<comment type="similarity">
    <text evidence="2 11">Belongs to the FKBP-type PPIase family. Tig subfamily.</text>
</comment>
<dbReference type="InterPro" id="IPR027304">
    <property type="entry name" value="Trigger_fact/SurA_dom_sf"/>
</dbReference>
<comment type="caution">
    <text evidence="16">The sequence shown here is derived from an EMBL/GenBank/DDBJ whole genome shotgun (WGS) entry which is preliminary data.</text>
</comment>
<dbReference type="GO" id="GO:0051301">
    <property type="term" value="P:cell division"/>
    <property type="evidence" value="ECO:0007669"/>
    <property type="project" value="UniProtKB-KW"/>
</dbReference>
<organism evidence="16 17">
    <name type="scientific">Micromonospora radicis</name>
    <dbReference type="NCBI Taxonomy" id="1894971"/>
    <lineage>
        <taxon>Bacteria</taxon>
        <taxon>Bacillati</taxon>
        <taxon>Actinomycetota</taxon>
        <taxon>Actinomycetes</taxon>
        <taxon>Micromonosporales</taxon>
        <taxon>Micromonosporaceae</taxon>
        <taxon>Micromonospora</taxon>
    </lineage>
</organism>
<dbReference type="EC" id="5.2.1.8" evidence="3 11"/>
<dbReference type="InterPro" id="IPR008881">
    <property type="entry name" value="Trigger_fac_ribosome-bd_bac"/>
</dbReference>
<evidence type="ECO:0000256" key="6">
    <source>
        <dbReference type="ARBA" id="ARBA00023110"/>
    </source>
</evidence>
<feature type="domain" description="PPIase FKBP-type" evidence="13">
    <location>
        <begin position="218"/>
        <end position="276"/>
    </location>
</feature>
<dbReference type="Gene3D" id="3.30.70.1050">
    <property type="entry name" value="Trigger factor ribosome-binding domain"/>
    <property type="match status" value="1"/>
</dbReference>
<proteinExistence type="inferred from homology"/>
<dbReference type="NCBIfam" id="TIGR00115">
    <property type="entry name" value="tig"/>
    <property type="match status" value="1"/>
</dbReference>
<feature type="compositionally biased region" description="Basic and acidic residues" evidence="12">
    <location>
        <begin position="46"/>
        <end position="57"/>
    </location>
</feature>
<dbReference type="HAMAP" id="MF_00303">
    <property type="entry name" value="Trigger_factor_Tig"/>
    <property type="match status" value="1"/>
</dbReference>
<evidence type="ECO:0000256" key="8">
    <source>
        <dbReference type="ARBA" id="ARBA00023235"/>
    </source>
</evidence>
<evidence type="ECO:0000313" key="16">
    <source>
        <dbReference type="EMBL" id="RIV32404.1"/>
    </source>
</evidence>
<dbReference type="GO" id="GO:0015031">
    <property type="term" value="P:protein transport"/>
    <property type="evidence" value="ECO:0007669"/>
    <property type="project" value="UniProtKB-UniRule"/>
</dbReference>
<dbReference type="Proteomes" id="UP000283832">
    <property type="component" value="Unassembled WGS sequence"/>
</dbReference>
<dbReference type="InterPro" id="IPR008880">
    <property type="entry name" value="Trigger_fac_C"/>
</dbReference>
<accession>A0A418MNE9</accession>
<evidence type="ECO:0000256" key="2">
    <source>
        <dbReference type="ARBA" id="ARBA00005464"/>
    </source>
</evidence>
<keyword evidence="7 11" id="KW-0143">Chaperone</keyword>
<dbReference type="PANTHER" id="PTHR30560:SF3">
    <property type="entry name" value="TRIGGER FACTOR-LIKE PROTEIN TIG, CHLOROPLASTIC"/>
    <property type="match status" value="1"/>
</dbReference>
<protein>
    <recommendedName>
        <fullName evidence="4 11">Trigger factor</fullName>
        <shortName evidence="11">TF</shortName>
        <ecNumber evidence="3 11">5.2.1.8</ecNumber>
    </recommendedName>
    <alternativeName>
        <fullName evidence="10 11">PPIase</fullName>
    </alternativeName>
</protein>
<dbReference type="PANTHER" id="PTHR30560">
    <property type="entry name" value="TRIGGER FACTOR CHAPERONE AND PEPTIDYL-PROLYL CIS/TRANS ISOMERASE"/>
    <property type="match status" value="1"/>
</dbReference>
<evidence type="ECO:0000256" key="9">
    <source>
        <dbReference type="ARBA" id="ARBA00023306"/>
    </source>
</evidence>
<comment type="domain">
    <text evidence="11">Consists of 3 domains; the N-terminus binds the ribosome, the middle domain has PPIase activity, while the C-terminus has intrinsic chaperone activity on its own.</text>
</comment>